<dbReference type="AlphaFoldDB" id="A0A1H2YV44"/>
<evidence type="ECO:0000313" key="2">
    <source>
        <dbReference type="EMBL" id="SDX09052.1"/>
    </source>
</evidence>
<feature type="region of interest" description="Disordered" evidence="1">
    <location>
        <begin position="96"/>
        <end position="142"/>
    </location>
</feature>
<dbReference type="InterPro" id="IPR021474">
    <property type="entry name" value="DUF3127"/>
</dbReference>
<proteinExistence type="predicted"/>
<dbReference type="EMBL" id="FNND01000008">
    <property type="protein sequence ID" value="SDX09052.1"/>
    <property type="molecule type" value="Genomic_DNA"/>
</dbReference>
<feature type="compositionally biased region" description="Pro residues" evidence="1">
    <location>
        <begin position="104"/>
        <end position="116"/>
    </location>
</feature>
<evidence type="ECO:0008006" key="4">
    <source>
        <dbReference type="Google" id="ProtNLM"/>
    </source>
</evidence>
<dbReference type="OrthoDB" id="598142at2"/>
<evidence type="ECO:0000313" key="3">
    <source>
        <dbReference type="Proteomes" id="UP000182771"/>
    </source>
</evidence>
<evidence type="ECO:0000256" key="1">
    <source>
        <dbReference type="SAM" id="MobiDB-lite"/>
    </source>
</evidence>
<gene>
    <name evidence="2" type="ORF">SAMN05444420_10832</name>
</gene>
<dbReference type="Pfam" id="PF11325">
    <property type="entry name" value="DUF3127"/>
    <property type="match status" value="1"/>
</dbReference>
<dbReference type="SUPFAM" id="SSF50249">
    <property type="entry name" value="Nucleic acid-binding proteins"/>
    <property type="match status" value="1"/>
</dbReference>
<comment type="caution">
    <text evidence="2">The sequence shown here is derived from an EMBL/GenBank/DDBJ whole genome shotgun (WGS) entry which is preliminary data.</text>
</comment>
<reference evidence="2 3" key="1">
    <citation type="submission" date="2016-10" db="EMBL/GenBank/DDBJ databases">
        <authorList>
            <person name="Varghese N."/>
            <person name="Submissions S."/>
        </authorList>
    </citation>
    <scope>NUCLEOTIDE SEQUENCE [LARGE SCALE GENOMIC DNA]</scope>
    <source>
        <strain evidence="2 3">DSM 11449</strain>
    </source>
</reference>
<dbReference type="GeneID" id="85016041"/>
<protein>
    <recommendedName>
        <fullName evidence="4">DUF3127 domain-containing protein</fullName>
    </recommendedName>
</protein>
<accession>A0A1H2YV44</accession>
<sequence>MELQGRIKVITPVQTFGANGFQKRELIIVTEEQYPQTISIDFTQGNCELLNGYQVGQVVKVTFDIRGREWTNPQGEVKYFNSLVAWRIVNVDTAAQAAPTQGQVPPPQPIPAPAPQPATTFAPKAPAPAPQGNDLNDDDLPF</sequence>
<dbReference type="InterPro" id="IPR012340">
    <property type="entry name" value="NA-bd_OB-fold"/>
</dbReference>
<name>A0A1H2YV44_9FLAO</name>
<organism evidence="2 3">
    <name type="scientific">Capnocytophaga granulosa</name>
    <dbReference type="NCBI Taxonomy" id="45242"/>
    <lineage>
        <taxon>Bacteria</taxon>
        <taxon>Pseudomonadati</taxon>
        <taxon>Bacteroidota</taxon>
        <taxon>Flavobacteriia</taxon>
        <taxon>Flavobacteriales</taxon>
        <taxon>Flavobacteriaceae</taxon>
        <taxon>Capnocytophaga</taxon>
    </lineage>
</organism>
<dbReference type="Proteomes" id="UP000182771">
    <property type="component" value="Unassembled WGS sequence"/>
</dbReference>
<keyword evidence="3" id="KW-1185">Reference proteome</keyword>
<dbReference type="RefSeq" id="WP_016421114.1">
    <property type="nucleotide sequence ID" value="NZ_CAUVDM010000065.1"/>
</dbReference>